<dbReference type="SUPFAM" id="SSF56003">
    <property type="entry name" value="Molybdenum cofactor-binding domain"/>
    <property type="match status" value="1"/>
</dbReference>
<evidence type="ECO:0000256" key="10">
    <source>
        <dbReference type="ARBA" id="ARBA00023002"/>
    </source>
</evidence>
<dbReference type="InterPro" id="IPR005107">
    <property type="entry name" value="CO_DH_flav_C"/>
</dbReference>
<evidence type="ECO:0000259" key="21">
    <source>
        <dbReference type="PROSITE" id="PS51085"/>
    </source>
</evidence>
<dbReference type="Gene3D" id="1.10.150.120">
    <property type="entry name" value="[2Fe-2S]-binding domain"/>
    <property type="match status" value="1"/>
</dbReference>
<evidence type="ECO:0000256" key="2">
    <source>
        <dbReference type="ARBA" id="ARBA00004275"/>
    </source>
</evidence>
<keyword evidence="10" id="KW-0560">Oxidoreductase</keyword>
<evidence type="ECO:0000256" key="11">
    <source>
        <dbReference type="ARBA" id="ARBA00023004"/>
    </source>
</evidence>
<dbReference type="PANTHER" id="PTHR11908">
    <property type="entry name" value="XANTHINE DEHYDROGENASE"/>
    <property type="match status" value="1"/>
</dbReference>
<proteinExistence type="inferred from homology"/>
<organism evidence="24 25">
    <name type="scientific">Lutzomyia longipalpis</name>
    <name type="common">Sand fly</name>
    <dbReference type="NCBI Taxonomy" id="7200"/>
    <lineage>
        <taxon>Eukaryota</taxon>
        <taxon>Metazoa</taxon>
        <taxon>Ecdysozoa</taxon>
        <taxon>Arthropoda</taxon>
        <taxon>Hexapoda</taxon>
        <taxon>Insecta</taxon>
        <taxon>Pterygota</taxon>
        <taxon>Neoptera</taxon>
        <taxon>Endopterygota</taxon>
        <taxon>Diptera</taxon>
        <taxon>Nematocera</taxon>
        <taxon>Psychodoidea</taxon>
        <taxon>Psychodidae</taxon>
        <taxon>Lutzomyia</taxon>
        <taxon>Lutzomyia</taxon>
    </lineage>
</organism>
<reference evidence="23" key="2">
    <citation type="journal article" date="2020" name="BMC">
        <title>Leishmania infection induces a limited differential gene expression in the sand fly midgut.</title>
        <authorList>
            <person name="Coutinho-Abreu I.V."/>
            <person name="Serafim T.D."/>
            <person name="Meneses C."/>
            <person name="Kamhawi S."/>
            <person name="Oliveira F."/>
            <person name="Valenzuela J.G."/>
        </authorList>
    </citation>
    <scope>NUCLEOTIDE SEQUENCE</scope>
    <source>
        <strain evidence="23">Jacobina</strain>
        <tissue evidence="23">Midgut</tissue>
    </source>
</reference>
<evidence type="ECO:0000256" key="5">
    <source>
        <dbReference type="ARBA" id="ARBA00022505"/>
    </source>
</evidence>
<evidence type="ECO:0000256" key="14">
    <source>
        <dbReference type="ARBA" id="ARBA00023140"/>
    </source>
</evidence>
<keyword evidence="25" id="KW-1185">Reference proteome</keyword>
<dbReference type="GO" id="GO:0050302">
    <property type="term" value="F:indole-3-acetaldehyde oxidase activity"/>
    <property type="evidence" value="ECO:0007669"/>
    <property type="project" value="UniProtKB-EC"/>
</dbReference>
<dbReference type="InterPro" id="IPR036318">
    <property type="entry name" value="FAD-bd_PCMH-like_sf"/>
</dbReference>
<dbReference type="Gene3D" id="3.30.465.10">
    <property type="match status" value="1"/>
</dbReference>
<feature type="binding site" evidence="19">
    <location>
        <position position="457"/>
    </location>
    <ligand>
        <name>FAD</name>
        <dbReference type="ChEBI" id="CHEBI:57692"/>
    </ligand>
</feature>
<comment type="subcellular location">
    <subcellularLocation>
        <location evidence="2">Peroxisome</location>
    </subcellularLocation>
</comment>
<dbReference type="InterPro" id="IPR016166">
    <property type="entry name" value="FAD-bd_PCMH"/>
</dbReference>
<dbReference type="Pfam" id="PF02738">
    <property type="entry name" value="MoCoBD_1"/>
    <property type="match status" value="1"/>
</dbReference>
<dbReference type="Pfam" id="PF03450">
    <property type="entry name" value="CO_deh_flav_C"/>
    <property type="match status" value="1"/>
</dbReference>
<evidence type="ECO:0000256" key="9">
    <source>
        <dbReference type="ARBA" id="ARBA00022827"/>
    </source>
</evidence>
<reference evidence="25" key="1">
    <citation type="submission" date="2012-05" db="EMBL/GenBank/DDBJ databases">
        <title>Whole Genome Assembly of Lutzomyia longipalpis.</title>
        <authorList>
            <person name="Richards S."/>
            <person name="Qu C."/>
            <person name="Dillon R."/>
            <person name="Worley K."/>
            <person name="Scherer S."/>
            <person name="Batterton M."/>
            <person name="Taylor A."/>
            <person name="Hawes A."/>
            <person name="Hernandez B."/>
            <person name="Kovar C."/>
            <person name="Mandapat C."/>
            <person name="Pham C."/>
            <person name="Qu C."/>
            <person name="Jing C."/>
            <person name="Bess C."/>
            <person name="Bandaranaike D."/>
            <person name="Ngo D."/>
            <person name="Ongeri F."/>
            <person name="Arias F."/>
            <person name="Lara F."/>
            <person name="Weissenberger G."/>
            <person name="Kamau G."/>
            <person name="Han H."/>
            <person name="Shen H."/>
            <person name="Dinh H."/>
            <person name="Khalil I."/>
            <person name="Jones J."/>
            <person name="Shafer J."/>
            <person name="Jayaseelan J."/>
            <person name="Quiroz J."/>
            <person name="Blankenburg K."/>
            <person name="Nguyen L."/>
            <person name="Jackson L."/>
            <person name="Francisco L."/>
            <person name="Tang L.-Y."/>
            <person name="Pu L.-L."/>
            <person name="Perales L."/>
            <person name="Lorensuhewa L."/>
            <person name="Munidasa M."/>
            <person name="Coyle M."/>
            <person name="Taylor M."/>
            <person name="Puazo M."/>
            <person name="Firestine M."/>
            <person name="Scheel M."/>
            <person name="Javaid M."/>
            <person name="Wang M."/>
            <person name="Li M."/>
            <person name="Tabassum N."/>
            <person name="Saada N."/>
            <person name="Osuji N."/>
            <person name="Aqrawi P."/>
            <person name="Fu Q."/>
            <person name="Thornton R."/>
            <person name="Raj R."/>
            <person name="Goodspeed R."/>
            <person name="Mata R."/>
            <person name="Najjar R."/>
            <person name="Gubbala S."/>
            <person name="Lee S."/>
            <person name="Denson S."/>
            <person name="Patil S."/>
            <person name="Macmil S."/>
            <person name="Qi S."/>
            <person name="Matskevitch T."/>
            <person name="Palculict T."/>
            <person name="Mathew T."/>
            <person name="Vee V."/>
            <person name="Velamala V."/>
            <person name="Korchina V."/>
            <person name="Cai W."/>
            <person name="Liu W."/>
            <person name="Dai W."/>
            <person name="Zou X."/>
            <person name="Zhu Y."/>
            <person name="Zhang Y."/>
            <person name="Wu Y.-Q."/>
            <person name="Xin Y."/>
            <person name="Nazarath L."/>
            <person name="Kovar C."/>
            <person name="Han Y."/>
            <person name="Muzny D."/>
            <person name="Gibbs R."/>
        </authorList>
    </citation>
    <scope>NUCLEOTIDE SEQUENCE [LARGE SCALE GENOMIC DNA]</scope>
    <source>
        <strain evidence="25">Jacobina</strain>
    </source>
</reference>
<feature type="binding site" evidence="20">
    <location>
        <position position="150"/>
    </location>
    <ligand>
        <name>[2Fe-2S] cluster</name>
        <dbReference type="ChEBI" id="CHEBI:190135"/>
        <label>2</label>
    </ligand>
</feature>
<dbReference type="InterPro" id="IPR036683">
    <property type="entry name" value="CO_DH_flav_C_dom_sf"/>
</dbReference>
<dbReference type="VEuPathDB" id="VectorBase:LLONM1_003480"/>
<dbReference type="GO" id="GO:0051537">
    <property type="term" value="F:2 iron, 2 sulfur cluster binding"/>
    <property type="evidence" value="ECO:0007669"/>
    <property type="project" value="UniProtKB-KW"/>
</dbReference>
<feature type="binding site" evidence="20">
    <location>
        <position position="148"/>
    </location>
    <ligand>
        <name>[2Fe-2S] cluster</name>
        <dbReference type="ChEBI" id="CHEBI:190135"/>
        <label>2</label>
    </ligand>
</feature>
<evidence type="ECO:0000256" key="20">
    <source>
        <dbReference type="PIRSR" id="PIRSR000127-3"/>
    </source>
</evidence>
<dbReference type="InterPro" id="IPR002346">
    <property type="entry name" value="Mopterin_DH_FAD-bd"/>
</dbReference>
<evidence type="ECO:0000256" key="8">
    <source>
        <dbReference type="ARBA" id="ARBA00022723"/>
    </source>
</evidence>
<dbReference type="Pfam" id="PF00941">
    <property type="entry name" value="FAD_binding_5"/>
    <property type="match status" value="2"/>
</dbReference>
<feature type="binding site" evidence="20">
    <location>
        <position position="112"/>
    </location>
    <ligand>
        <name>[2Fe-2S] cluster</name>
        <dbReference type="ChEBI" id="CHEBI:190135"/>
        <label>2</label>
    </ligand>
</feature>
<comment type="subunit">
    <text evidence="4">Homodimer.</text>
</comment>
<keyword evidence="13" id="KW-0520">NAD</keyword>
<comment type="cofactor">
    <cofactor evidence="20">
        <name>Mo-molybdopterin</name>
        <dbReference type="ChEBI" id="CHEBI:71302"/>
    </cofactor>
    <text evidence="20">Binds 1 Mo-molybdopterin (Mo-MPT) cofactor per subunit.</text>
</comment>
<feature type="binding site" evidence="20">
    <location>
        <position position="50"/>
    </location>
    <ligand>
        <name>[2Fe-2S] cluster</name>
        <dbReference type="ChEBI" id="CHEBI:190135"/>
        <label>1</label>
    </ligand>
</feature>
<dbReference type="Pfam" id="PF20256">
    <property type="entry name" value="MoCoBD_2"/>
    <property type="match status" value="1"/>
</dbReference>
<feature type="binding site" evidence="20">
    <location>
        <position position="72"/>
    </location>
    <ligand>
        <name>[2Fe-2S] cluster</name>
        <dbReference type="ChEBI" id="CHEBI:190135"/>
        <label>1</label>
    </ligand>
</feature>
<dbReference type="Gene3D" id="3.90.1170.50">
    <property type="entry name" value="Aldehyde oxidase/xanthine dehydrogenase, a/b hammerhead"/>
    <property type="match status" value="1"/>
</dbReference>
<dbReference type="InterPro" id="IPR012675">
    <property type="entry name" value="Beta-grasp_dom_sf"/>
</dbReference>
<dbReference type="SMART" id="SM01092">
    <property type="entry name" value="CO_deh_flav_C"/>
    <property type="match status" value="1"/>
</dbReference>
<evidence type="ECO:0000256" key="13">
    <source>
        <dbReference type="ARBA" id="ARBA00023027"/>
    </source>
</evidence>
<reference evidence="24" key="3">
    <citation type="submission" date="2020-05" db="UniProtKB">
        <authorList>
            <consortium name="EnsemblMetazoa"/>
        </authorList>
    </citation>
    <scope>IDENTIFICATION</scope>
    <source>
        <strain evidence="24">Jacobina</strain>
    </source>
</reference>
<keyword evidence="8 20" id="KW-0479">Metal-binding</keyword>
<dbReference type="EnsemblMetazoa" id="LLOJ003778-RA">
    <property type="protein sequence ID" value="LLOJ003778-PA"/>
    <property type="gene ID" value="LLOJ003778"/>
</dbReference>
<keyword evidence="11 20" id="KW-0408">Iron</keyword>
<dbReference type="InterPro" id="IPR008274">
    <property type="entry name" value="AldOxase/xan_DH_MoCoBD1"/>
</dbReference>
<dbReference type="Gene3D" id="3.30.390.50">
    <property type="entry name" value="CO dehydrogenase flavoprotein, C-terminal domain"/>
    <property type="match status" value="1"/>
</dbReference>
<dbReference type="FunFam" id="3.90.1170.50:FF:000003">
    <property type="entry name" value="Aldehyde oxidase"/>
    <property type="match status" value="1"/>
</dbReference>
<dbReference type="SUPFAM" id="SSF55447">
    <property type="entry name" value="CO dehydrogenase flavoprotein C-terminal domain-like"/>
    <property type="match status" value="1"/>
</dbReference>
<dbReference type="SUPFAM" id="SSF47741">
    <property type="entry name" value="CO dehydrogenase ISP C-domain like"/>
    <property type="match status" value="1"/>
</dbReference>
<evidence type="ECO:0000256" key="19">
    <source>
        <dbReference type="PIRSR" id="PIRSR000127-2"/>
    </source>
</evidence>
<dbReference type="SUPFAM" id="SSF54665">
    <property type="entry name" value="CO dehydrogenase molybdoprotein N-domain-like"/>
    <property type="match status" value="1"/>
</dbReference>
<dbReference type="Pfam" id="PF01315">
    <property type="entry name" value="Ald_Xan_dh_C"/>
    <property type="match status" value="1"/>
</dbReference>
<dbReference type="GO" id="GO:0005506">
    <property type="term" value="F:iron ion binding"/>
    <property type="evidence" value="ECO:0007669"/>
    <property type="project" value="InterPro"/>
</dbReference>
<dbReference type="FunFam" id="3.30.365.10:FF:000008">
    <property type="entry name" value="Aldehyde oxidase1"/>
    <property type="match status" value="1"/>
</dbReference>
<dbReference type="InterPro" id="IPR006058">
    <property type="entry name" value="2Fe2S_fd_BS"/>
</dbReference>
<evidence type="ECO:0000256" key="4">
    <source>
        <dbReference type="ARBA" id="ARBA00011738"/>
    </source>
</evidence>
<keyword evidence="14" id="KW-0576">Peroxisome</keyword>
<dbReference type="InterPro" id="IPR016208">
    <property type="entry name" value="Ald_Oxase/xanthine_DH-like"/>
</dbReference>
<evidence type="ECO:0000256" key="16">
    <source>
        <dbReference type="ARBA" id="ARBA00052415"/>
    </source>
</evidence>
<dbReference type="PANTHER" id="PTHR11908:SF132">
    <property type="entry name" value="ALDEHYDE OXIDASE 1-RELATED"/>
    <property type="match status" value="1"/>
</dbReference>
<evidence type="ECO:0000256" key="7">
    <source>
        <dbReference type="ARBA" id="ARBA00022714"/>
    </source>
</evidence>
<dbReference type="Gene3D" id="3.30.365.10">
    <property type="entry name" value="Aldehyde oxidase/xanthine dehydrogenase, molybdopterin binding domain"/>
    <property type="match status" value="5"/>
</dbReference>
<dbReference type="InterPro" id="IPR036884">
    <property type="entry name" value="2Fe-2S-bd_dom_sf"/>
</dbReference>
<keyword evidence="12 20" id="KW-0411">Iron-sulfur</keyword>
<feature type="active site" description="Proton acceptor" evidence="18">
    <location>
        <position position="1252"/>
    </location>
</feature>
<feature type="binding site" evidence="20">
    <location>
        <position position="816"/>
    </location>
    <ligand>
        <name>Mo-molybdopterin</name>
        <dbReference type="ChEBI" id="CHEBI:71302"/>
    </ligand>
    <ligandPart>
        <name>Mo</name>
        <dbReference type="ChEBI" id="CHEBI:28685"/>
    </ligandPart>
</feature>
<comment type="cofactor">
    <cofactor evidence="1 19">
        <name>FAD</name>
        <dbReference type="ChEBI" id="CHEBI:57692"/>
    </cofactor>
</comment>
<comment type="cofactor">
    <cofactor evidence="20">
        <name>[2Fe-2S] cluster</name>
        <dbReference type="ChEBI" id="CHEBI:190135"/>
    </cofactor>
    <text evidence="20">Binds 2 [2Fe-2S] clusters.</text>
</comment>
<evidence type="ECO:0000256" key="6">
    <source>
        <dbReference type="ARBA" id="ARBA00022630"/>
    </source>
</evidence>
<evidence type="ECO:0000313" key="24">
    <source>
        <dbReference type="EnsemblMetazoa" id="LLOJ003778-PA"/>
    </source>
</evidence>
<dbReference type="PROSITE" id="PS51387">
    <property type="entry name" value="FAD_PCMH"/>
    <property type="match status" value="1"/>
</dbReference>
<dbReference type="VEuPathDB" id="VectorBase:LLOJ003778"/>
<feature type="binding site" evidence="19">
    <location>
        <position position="438"/>
    </location>
    <ligand>
        <name>FAD</name>
        <dbReference type="ChEBI" id="CHEBI:57692"/>
    </ligand>
</feature>
<dbReference type="InterPro" id="IPR000674">
    <property type="entry name" value="Ald_Oxase/Xan_DH_a/b"/>
</dbReference>
<keyword evidence="7 20" id="KW-0001">2Fe-2S</keyword>
<feature type="binding site" evidence="20">
    <location>
        <position position="42"/>
    </location>
    <ligand>
        <name>[2Fe-2S] cluster</name>
        <dbReference type="ChEBI" id="CHEBI:190135"/>
        <label>1</label>
    </ligand>
</feature>
<dbReference type="SUPFAM" id="SSF56176">
    <property type="entry name" value="FAD-binding/transporter-associated domain-like"/>
    <property type="match status" value="2"/>
</dbReference>
<keyword evidence="5 20" id="KW-0500">Molybdenum</keyword>
<dbReference type="InterPro" id="IPR036856">
    <property type="entry name" value="Ald_Oxase/Xan_DH_a/b_sf"/>
</dbReference>
<dbReference type="InterPro" id="IPR001041">
    <property type="entry name" value="2Fe-2S_ferredoxin-type"/>
</dbReference>
<dbReference type="FunFam" id="3.30.365.10:FF:000001">
    <property type="entry name" value="Xanthine dehydrogenase oxidase"/>
    <property type="match status" value="1"/>
</dbReference>
<dbReference type="FunFam" id="3.30.390.50:FF:000003">
    <property type="entry name" value="Aldehyde oxidase1"/>
    <property type="match status" value="1"/>
</dbReference>
<protein>
    <recommendedName>
        <fullName evidence="17">Indole-3-acetaldehyde oxidase</fullName>
    </recommendedName>
</protein>
<evidence type="ECO:0000256" key="15">
    <source>
        <dbReference type="ARBA" id="ARBA00034078"/>
    </source>
</evidence>
<dbReference type="InterPro" id="IPR016169">
    <property type="entry name" value="FAD-bd_PCMH_sub2"/>
</dbReference>
<dbReference type="GO" id="GO:0005777">
    <property type="term" value="C:peroxisome"/>
    <property type="evidence" value="ECO:0007669"/>
    <property type="project" value="UniProtKB-SubCell"/>
</dbReference>
<dbReference type="PROSITE" id="PS51085">
    <property type="entry name" value="2FE2S_FER_2"/>
    <property type="match status" value="1"/>
</dbReference>
<keyword evidence="6" id="KW-0285">Flavoprotein</keyword>
<feature type="domain" description="FAD-binding PCMH-type" evidence="22">
    <location>
        <begin position="205"/>
        <end position="448"/>
    </location>
</feature>
<feature type="binding site" evidence="19">
    <location>
        <begin position="382"/>
        <end position="386"/>
    </location>
    <ligand>
        <name>FAD</name>
        <dbReference type="ChEBI" id="CHEBI:57692"/>
    </ligand>
</feature>
<dbReference type="EMBL" id="GITU01012203">
    <property type="protein sequence ID" value="MBC1180906.1"/>
    <property type="molecule type" value="Transcribed_RNA"/>
</dbReference>
<dbReference type="InterPro" id="IPR002888">
    <property type="entry name" value="2Fe-2S-bd"/>
</dbReference>
<evidence type="ECO:0000259" key="22">
    <source>
        <dbReference type="PROSITE" id="PS51387"/>
    </source>
</evidence>
<evidence type="ECO:0000256" key="1">
    <source>
        <dbReference type="ARBA" id="ARBA00001974"/>
    </source>
</evidence>
<accession>A0A1B0CH66</accession>
<evidence type="ECO:0000313" key="25">
    <source>
        <dbReference type="Proteomes" id="UP000092461"/>
    </source>
</evidence>
<comment type="cofactor">
    <cofactor evidence="15">
        <name>[2Fe-2S] cluster</name>
        <dbReference type="ChEBI" id="CHEBI:190135"/>
    </cofactor>
</comment>
<dbReference type="PROSITE" id="PS00197">
    <property type="entry name" value="2FE2S_FER_1"/>
    <property type="match status" value="1"/>
</dbReference>
<dbReference type="Pfam" id="PF01799">
    <property type="entry name" value="Fer2_2"/>
    <property type="match status" value="1"/>
</dbReference>
<evidence type="ECO:0000256" key="17">
    <source>
        <dbReference type="ARBA" id="ARBA00072265"/>
    </source>
</evidence>
<comment type="similarity">
    <text evidence="3">Belongs to the xanthine dehydrogenase family.</text>
</comment>
<evidence type="ECO:0000256" key="18">
    <source>
        <dbReference type="PIRSR" id="PIRSR000127-1"/>
    </source>
</evidence>
<dbReference type="FunFam" id="1.10.150.120:FF:000007">
    <property type="entry name" value="indole-3-acetaldehyde oxidase"/>
    <property type="match status" value="1"/>
</dbReference>
<dbReference type="PIRSF" id="PIRSF000127">
    <property type="entry name" value="Xanthine_DH"/>
    <property type="match status" value="1"/>
</dbReference>
<dbReference type="FunFam" id="3.30.465.10:FF:000013">
    <property type="entry name" value="Aldehyde oxidase"/>
    <property type="match status" value="1"/>
</dbReference>
<feature type="domain" description="2Fe-2S ferredoxin-type" evidence="21">
    <location>
        <begin position="1"/>
        <end position="90"/>
    </location>
</feature>
<dbReference type="EMBL" id="AJWK01012074">
    <property type="status" value="NOT_ANNOTATED_CDS"/>
    <property type="molecule type" value="Genomic_DNA"/>
</dbReference>
<dbReference type="InterPro" id="IPR037165">
    <property type="entry name" value="AldOxase/xan_DH_Mopterin-bd_sf"/>
</dbReference>
<dbReference type="SMART" id="SM01008">
    <property type="entry name" value="Ald_Xan_dh_C"/>
    <property type="match status" value="1"/>
</dbReference>
<dbReference type="EMBL" id="AJWK01012075">
    <property type="status" value="NOT_ANNOTATED_CDS"/>
    <property type="molecule type" value="Genomic_DNA"/>
</dbReference>
<sequence length="1304" mass="142926">MEVTFTINGKPFRVESGKLSPNTSLNAFIRSHANLTGTKFMCLEGGCGACIVALKGIHPVTKDHATWAVNSCLFPVFSCHGLDVITVEGLGDRKNGYHVLQSRLAKMHGTQCGYCSPGMVMNMYSLLESNGGKVTMEQVENSFGGNICRCTGYRPILDAYKSLAVDADPALKAACGDIEDLPKVCPKTGENCVGRCHKSEALHMPLADGKEWHRVYTVGDILKVLETVGDRPYMLVAGNTAHGVYRRSREIEVFLDVNAVEELRTHAIGETLDVGANIPLTEFMQVLTEASAKNEFKYAEEMVKHIDLVANVPIEVFLDVNAVEELRTHAIGETLDVGANIPLTEFMQVLTEASAKNEFKYAEEMVKHIDLVANVPVRNVGSVAGNLSIKHQHNEFPSDIFLLLVTVGAKFTIRDTKGSDLVVAAEDFLGIDMKKKILTKISLPALPADKFEMRSFKITPRAQNAHAYVNAGFLFEFSSARDKIQSARICYGGINPKFVRASAAEKLLVGSDPFTNDTLKKVIDSLKDELKCDAVMPDAAPEFRQKLAIGLFYKAILGMAPEGQVRKEFKSGGSVIDRPLSSGKQTFDTYKDNWPLTQPVEKLEATIQCSGEIKYTNDFPKMPNELWAAFVHATEVQSVIKDVDPQDALKIPGVVAFFGPKDIPGNNNFSPVGLMGGTEEIFCSGKVLFNGQPAGMIVAERFDLAYEAAKLVKITYEKAQGSSTISSLYRFLVGDSTHAAAGGPIYPTIRDVLAAKDLSRVHMSKVFQKAESRGTDEAKKITGHFEIGSQYHFSMETQTTVAVPNEDGLDVYSSTQWIDLVQIAIAEMLKIPESAINMEVRRLGGAYGSKISRASQIACAAALACYLLNRPVRFVLSIESNMKAIGKRYACVNDYEVEVNGHGKVQKLFNEFWHDYGCSLNEEVGGQAAEFFKNAYVDEHWDVKYHAVQTEAPSHTWCRSPGTTEGIAMIENIMEHISKDLALDPVEVRLANMPDDSPLRGIMKDFVKSVEYYERKKEIEAFNAENRWKKRGIAVVPMKYILHYFGAYPAFVAIYHGDGTVAITHGGIEMGQGLNTKVAQIAAHILGVPLESVRVKATNNVTGANSLVTGGSQTSEAVGYAVKRACETLLERIRPVREKMKDASWQEVLGKCFGDSIDLTASYLYKKDDLTNYDIWGVSCAEIEVDTLTGMFQLRRVDILEDTGESLSPNVDVGQVEGAFVMGIGYWLHEKVTFLKNASNPVGVLRSKATGEPALCMSIVVLFALRNALDAVRKDAGAADGSYYTMGAPTTSEDILLLAGNSVE</sequence>
<evidence type="ECO:0000256" key="12">
    <source>
        <dbReference type="ARBA" id="ARBA00023014"/>
    </source>
</evidence>
<dbReference type="InterPro" id="IPR046867">
    <property type="entry name" value="AldOxase/xan_DH_MoCoBD2"/>
</dbReference>
<dbReference type="Gene3D" id="3.10.20.30">
    <property type="match status" value="1"/>
</dbReference>
<keyword evidence="9 19" id="KW-0274">FAD</keyword>
<dbReference type="SUPFAM" id="SSF54292">
    <property type="entry name" value="2Fe-2S ferredoxin-like"/>
    <property type="match status" value="1"/>
</dbReference>
<feature type="binding site" evidence="20">
    <location>
        <position position="47"/>
    </location>
    <ligand>
        <name>[2Fe-2S] cluster</name>
        <dbReference type="ChEBI" id="CHEBI:190135"/>
        <label>1</label>
    </ligand>
</feature>
<dbReference type="Proteomes" id="UP000092461">
    <property type="component" value="Unassembled WGS sequence"/>
</dbReference>
<name>A0A1B0CH66_LUTLO</name>
<dbReference type="FunFam" id="3.10.20.30:FF:000012">
    <property type="entry name" value="Xanthine dehydrogenase/oxidase"/>
    <property type="match status" value="1"/>
</dbReference>
<feature type="binding site" evidence="20">
    <location>
        <position position="959"/>
    </location>
    <ligand>
        <name>Mo-molybdopterin</name>
        <dbReference type="ChEBI" id="CHEBI:71302"/>
    </ligand>
    <ligandPart>
        <name>Mo</name>
        <dbReference type="ChEBI" id="CHEBI:28685"/>
    </ligandPart>
</feature>
<comment type="catalytic activity">
    <reaction evidence="16">
        <text>indole-3-acetaldehyde + O2 + H2O = (indol-3-yl)acetate + H2O2 + H(+)</text>
        <dbReference type="Rhea" id="RHEA:16277"/>
        <dbReference type="ChEBI" id="CHEBI:15377"/>
        <dbReference type="ChEBI" id="CHEBI:15378"/>
        <dbReference type="ChEBI" id="CHEBI:15379"/>
        <dbReference type="ChEBI" id="CHEBI:16240"/>
        <dbReference type="ChEBI" id="CHEBI:18086"/>
        <dbReference type="ChEBI" id="CHEBI:30854"/>
        <dbReference type="EC" id="1.2.3.7"/>
    </reaction>
</comment>
<dbReference type="InterPro" id="IPR036010">
    <property type="entry name" value="2Fe-2S_ferredoxin-like_sf"/>
</dbReference>
<evidence type="ECO:0000256" key="3">
    <source>
        <dbReference type="ARBA" id="ARBA00006849"/>
    </source>
</evidence>
<feature type="binding site" evidence="20">
    <location>
        <position position="115"/>
    </location>
    <ligand>
        <name>[2Fe-2S] cluster</name>
        <dbReference type="ChEBI" id="CHEBI:190135"/>
        <label>2</label>
    </ligand>
</feature>
<feature type="binding site" evidence="20">
    <location>
        <position position="1111"/>
    </location>
    <ligand>
        <name>Mo-molybdopterin</name>
        <dbReference type="ChEBI" id="CHEBI:71302"/>
    </ligand>
    <ligandPart>
        <name>Mo</name>
        <dbReference type="ChEBI" id="CHEBI:28685"/>
    </ligandPart>
</feature>
<evidence type="ECO:0000313" key="23">
    <source>
        <dbReference type="EMBL" id="MBC1180906.1"/>
    </source>
</evidence>
<dbReference type="GO" id="GO:0071949">
    <property type="term" value="F:FAD binding"/>
    <property type="evidence" value="ECO:0007669"/>
    <property type="project" value="InterPro"/>
</dbReference>